<sequence length="160" mass="17249">MRLRYHVPLFAWCHHLYGSAGAFHQSLMAHDRSGFRKTVVLAALLTAAGVCLDQRGWPLYFLTCLLLPVVHAAPRLSGTSVALLSGLGYWWWNRESEPGLLDLVWCLPASVAGWQIQRAPLSALLVVTAAAAAITVFALLPPLPATALALGSLLGGLSRR</sequence>
<feature type="transmembrane region" description="Helical" evidence="1">
    <location>
        <begin position="123"/>
        <end position="143"/>
    </location>
</feature>
<name>A0ABP7ALW1_9ACTN</name>
<evidence type="ECO:0000313" key="2">
    <source>
        <dbReference type="EMBL" id="GAA3635643.1"/>
    </source>
</evidence>
<protein>
    <submittedName>
        <fullName evidence="2">Uncharacterized protein</fullName>
    </submittedName>
</protein>
<proteinExistence type="predicted"/>
<comment type="caution">
    <text evidence="2">The sequence shown here is derived from an EMBL/GenBank/DDBJ whole genome shotgun (WGS) entry which is preliminary data.</text>
</comment>
<dbReference type="Proteomes" id="UP001501074">
    <property type="component" value="Unassembled WGS sequence"/>
</dbReference>
<keyword evidence="1" id="KW-0812">Transmembrane</keyword>
<evidence type="ECO:0000313" key="3">
    <source>
        <dbReference type="Proteomes" id="UP001501074"/>
    </source>
</evidence>
<dbReference type="EMBL" id="BAAAZO010000012">
    <property type="protein sequence ID" value="GAA3635643.1"/>
    <property type="molecule type" value="Genomic_DNA"/>
</dbReference>
<reference evidence="3" key="1">
    <citation type="journal article" date="2019" name="Int. J. Syst. Evol. Microbiol.">
        <title>The Global Catalogue of Microorganisms (GCM) 10K type strain sequencing project: providing services to taxonomists for standard genome sequencing and annotation.</title>
        <authorList>
            <consortium name="The Broad Institute Genomics Platform"/>
            <consortium name="The Broad Institute Genome Sequencing Center for Infectious Disease"/>
            <person name="Wu L."/>
            <person name="Ma J."/>
        </authorList>
    </citation>
    <scope>NUCLEOTIDE SEQUENCE [LARGE SCALE GENOMIC DNA]</scope>
    <source>
        <strain evidence="3">JCM 16902</strain>
    </source>
</reference>
<gene>
    <name evidence="2" type="ORF">GCM10022223_62590</name>
</gene>
<evidence type="ECO:0000256" key="1">
    <source>
        <dbReference type="SAM" id="Phobius"/>
    </source>
</evidence>
<accession>A0ABP7ALW1</accession>
<keyword evidence="3" id="KW-1185">Reference proteome</keyword>
<keyword evidence="1" id="KW-0472">Membrane</keyword>
<keyword evidence="1" id="KW-1133">Transmembrane helix</keyword>
<organism evidence="2 3">
    <name type="scientific">Kineosporia mesophila</name>
    <dbReference type="NCBI Taxonomy" id="566012"/>
    <lineage>
        <taxon>Bacteria</taxon>
        <taxon>Bacillati</taxon>
        <taxon>Actinomycetota</taxon>
        <taxon>Actinomycetes</taxon>
        <taxon>Kineosporiales</taxon>
        <taxon>Kineosporiaceae</taxon>
        <taxon>Kineosporia</taxon>
    </lineage>
</organism>